<dbReference type="Gene3D" id="2.100.10.30">
    <property type="entry name" value="Jacalin-like lectin domain"/>
    <property type="match status" value="1"/>
</dbReference>
<dbReference type="Proteomes" id="UP000515161">
    <property type="component" value="Unplaced"/>
</dbReference>
<dbReference type="InterPro" id="IPR053280">
    <property type="entry name" value="Aerolysin-like_pore-former"/>
</dbReference>
<dbReference type="KEGG" id="gacu:117533703"/>
<dbReference type="AlphaFoldDB" id="A0A6P8SRS9"/>
<comment type="similarity">
    <text evidence="1">Belongs to the aerolysin family.</text>
</comment>
<dbReference type="Gene3D" id="2.170.15.10">
    <property type="entry name" value="Proaerolysin, chain A, domain 3"/>
    <property type="match status" value="1"/>
</dbReference>
<name>A0A6P8SRS9_GYMAC</name>
<evidence type="ECO:0000256" key="2">
    <source>
        <dbReference type="ARBA" id="ARBA00023157"/>
    </source>
</evidence>
<feature type="domain" description="Jacalin-type lectin" evidence="3">
    <location>
        <begin position="4"/>
        <end position="143"/>
    </location>
</feature>
<dbReference type="RefSeq" id="XP_034053493.1">
    <property type="nucleotide sequence ID" value="XM_034197602.1"/>
</dbReference>
<dbReference type="PANTHER" id="PTHR34007:SF1">
    <property type="entry name" value="AEROLYSIN-LIKE PROTEIN-RELATED"/>
    <property type="match status" value="1"/>
</dbReference>
<reference evidence="5" key="1">
    <citation type="submission" date="2025-08" db="UniProtKB">
        <authorList>
            <consortium name="RefSeq"/>
        </authorList>
    </citation>
    <scope>IDENTIFICATION</scope>
</reference>
<dbReference type="PROSITE" id="PS51752">
    <property type="entry name" value="JACALIN_LECTIN"/>
    <property type="match status" value="1"/>
</dbReference>
<dbReference type="SUPFAM" id="SSF56973">
    <property type="entry name" value="Aerolisin/ETX pore-forming domain"/>
    <property type="match status" value="1"/>
</dbReference>
<dbReference type="Pfam" id="PF01117">
    <property type="entry name" value="Aerolysin"/>
    <property type="match status" value="1"/>
</dbReference>
<dbReference type="CDD" id="cd09302">
    <property type="entry name" value="Jacalin_like"/>
    <property type="match status" value="1"/>
</dbReference>
<proteinExistence type="inferred from homology"/>
<dbReference type="InterPro" id="IPR001229">
    <property type="entry name" value="Jacalin-like_lectin_dom"/>
</dbReference>
<dbReference type="OrthoDB" id="3758675at2759"/>
<dbReference type="PANTHER" id="PTHR34007">
    <property type="entry name" value="AEROLYSIN-LIKE PROTEIN-RELATED"/>
    <property type="match status" value="1"/>
</dbReference>
<keyword evidence="4" id="KW-1185">Reference proteome</keyword>
<evidence type="ECO:0000256" key="1">
    <source>
        <dbReference type="ARBA" id="ARBA00009831"/>
    </source>
</evidence>
<keyword evidence="2" id="KW-1015">Disulfide bond</keyword>
<dbReference type="FunCoup" id="A0A6P8SRS9">
    <property type="interactions" value="7"/>
</dbReference>
<dbReference type="InterPro" id="IPR036404">
    <property type="entry name" value="Jacalin-like_lectin_dom_sf"/>
</dbReference>
<evidence type="ECO:0000313" key="5">
    <source>
        <dbReference type="RefSeq" id="XP_034053493.1"/>
    </source>
</evidence>
<evidence type="ECO:0000313" key="4">
    <source>
        <dbReference type="Proteomes" id="UP000515161"/>
    </source>
</evidence>
<dbReference type="GeneID" id="117533703"/>
<protein>
    <submittedName>
        <fullName evidence="5">Aerolysin-like protein</fullName>
    </submittedName>
</protein>
<dbReference type="Pfam" id="PF01419">
    <property type="entry name" value="Jacalin"/>
    <property type="match status" value="1"/>
</dbReference>
<evidence type="ECO:0000259" key="3">
    <source>
        <dbReference type="PROSITE" id="PS51752"/>
    </source>
</evidence>
<gene>
    <name evidence="5" type="primary">LOC117533703</name>
</gene>
<sequence>MPYSTTLFKIGGKSGRSFSLTGKKTGATLKQLNVWVGGSQVRGVQVFLTDGSNDLFGQRSGSSKEYTFQPGECFTSLSLWGNGKGTRLGAIQFKTNRSRKFFAKMTSWGLKTEYPIDVGSGICFGVVGRCGKDVNQMGFRFLRDVKSTVLMDVNYPTMSQVVPQVTVEEIKSITYDNNTTADQVNKIESSKKITKKSSWTVTNRMEATFSIEVSAGIPGVIEGSTGFSLTMGTESSYSLENTEERTETVSFTIRVPAGKKVEADITIGRATIDLPYTGTVKITCNNGSVLQYDTSGVYKGLTYTAVKEVVTEM</sequence>
<organism evidence="4 5">
    <name type="scientific">Gymnodraco acuticeps</name>
    <name type="common">Antarctic dragonfish</name>
    <dbReference type="NCBI Taxonomy" id="8218"/>
    <lineage>
        <taxon>Eukaryota</taxon>
        <taxon>Metazoa</taxon>
        <taxon>Chordata</taxon>
        <taxon>Craniata</taxon>
        <taxon>Vertebrata</taxon>
        <taxon>Euteleostomi</taxon>
        <taxon>Actinopterygii</taxon>
        <taxon>Neopterygii</taxon>
        <taxon>Teleostei</taxon>
        <taxon>Neoteleostei</taxon>
        <taxon>Acanthomorphata</taxon>
        <taxon>Eupercaria</taxon>
        <taxon>Perciformes</taxon>
        <taxon>Notothenioidei</taxon>
        <taxon>Bathydraconidae</taxon>
        <taxon>Gymnodraco</taxon>
    </lineage>
</organism>
<dbReference type="InParanoid" id="A0A6P8SRS9"/>
<accession>A0A6P8SRS9</accession>
<dbReference type="InterPro" id="IPR055267">
    <property type="entry name" value="Aerolysin-like_C"/>
</dbReference>